<proteinExistence type="predicted"/>
<sequence>MSYKISVIVPIYNVEKYIKRCAVSLFEQNFDSIEYIFIDDCSQDNSINNLKNVIELYPNRKNDIKIFYNLHNQGVNKTRNVGFNNASGKYCICIDSDDWCELDMLSSLYSEAILNDSDLVISDMFIEYAHRRFYEKNICKNFNDKTEVLKSMLNRDIILSLSSKLVRTDIYKTCVVPDFGFGEDNFYSIQIAIKSNKISYLNRAFVHYDQTTPTSTGDKNKRFANILKFYQATNLLLKQNNIADDVYGYYYAGILHQILIFSRGDINPFIRENFKEALNIKYVFLYFKSSILFKMVYILPFIRLGRVFGWILDITRFLRGINDNRK</sequence>
<dbReference type="InterPro" id="IPR001173">
    <property type="entry name" value="Glyco_trans_2-like"/>
</dbReference>
<keyword evidence="5" id="KW-1185">Reference proteome</keyword>
<dbReference type="SUPFAM" id="SSF53448">
    <property type="entry name" value="Nucleotide-diphospho-sugar transferases"/>
    <property type="match status" value="1"/>
</dbReference>
<accession>A0ABS5HI64</accession>
<keyword evidence="1" id="KW-0328">Glycosyltransferase</keyword>
<dbReference type="PANTHER" id="PTHR22916">
    <property type="entry name" value="GLYCOSYLTRANSFERASE"/>
    <property type="match status" value="1"/>
</dbReference>
<dbReference type="InterPro" id="IPR029044">
    <property type="entry name" value="Nucleotide-diphossugar_trans"/>
</dbReference>
<evidence type="ECO:0000256" key="1">
    <source>
        <dbReference type="ARBA" id="ARBA00022676"/>
    </source>
</evidence>
<dbReference type="PANTHER" id="PTHR22916:SF51">
    <property type="entry name" value="GLYCOSYLTRANSFERASE EPSH-RELATED"/>
    <property type="match status" value="1"/>
</dbReference>
<dbReference type="Proteomes" id="UP000682951">
    <property type="component" value="Unassembled WGS sequence"/>
</dbReference>
<evidence type="ECO:0000313" key="5">
    <source>
        <dbReference type="Proteomes" id="UP000682951"/>
    </source>
</evidence>
<dbReference type="Pfam" id="PF00535">
    <property type="entry name" value="Glycos_transf_2"/>
    <property type="match status" value="1"/>
</dbReference>
<evidence type="ECO:0000259" key="3">
    <source>
        <dbReference type="Pfam" id="PF00535"/>
    </source>
</evidence>
<keyword evidence="2" id="KW-0808">Transferase</keyword>
<evidence type="ECO:0000256" key="2">
    <source>
        <dbReference type="ARBA" id="ARBA00022679"/>
    </source>
</evidence>
<organism evidence="4 5">
    <name type="scientific">Campylobacter anatolicus</name>
    <dbReference type="NCBI Taxonomy" id="2829105"/>
    <lineage>
        <taxon>Bacteria</taxon>
        <taxon>Pseudomonadati</taxon>
        <taxon>Campylobacterota</taxon>
        <taxon>Epsilonproteobacteria</taxon>
        <taxon>Campylobacterales</taxon>
        <taxon>Campylobacteraceae</taxon>
        <taxon>Campylobacter</taxon>
    </lineage>
</organism>
<dbReference type="CDD" id="cd00761">
    <property type="entry name" value="Glyco_tranf_GTA_type"/>
    <property type="match status" value="1"/>
</dbReference>
<reference evidence="4 5" key="1">
    <citation type="submission" date="2021-04" db="EMBL/GenBank/DDBJ databases">
        <title>Molecular and phenotypic characterization and identification of bacterial isolates recovered from the Anatolian ground squirrels (Spermophilus xanthoprymnus) and which have the potential to form a new species in the Campylobacter genus.</title>
        <authorList>
            <person name="Aydin F."/>
            <person name="Abay S."/>
            <person name="Kayman T."/>
            <person name="Karakaya E."/>
            <person name="Mustak H.K."/>
            <person name="Mustak I.B."/>
            <person name="Bilgin N."/>
            <person name="Duzler A."/>
            <person name="Sahin O."/>
            <person name="Guran O."/>
            <person name="Saticioglu I.B."/>
        </authorList>
    </citation>
    <scope>NUCLEOTIDE SEQUENCE [LARGE SCALE GENOMIC DNA]</scope>
    <source>
        <strain evidence="5">faydin-G24</strain>
    </source>
</reference>
<comment type="caution">
    <text evidence="4">The sequence shown here is derived from an EMBL/GenBank/DDBJ whole genome shotgun (WGS) entry which is preliminary data.</text>
</comment>
<gene>
    <name evidence="4" type="ORF">KDD93_03885</name>
</gene>
<dbReference type="Gene3D" id="3.90.550.10">
    <property type="entry name" value="Spore Coat Polysaccharide Biosynthesis Protein SpsA, Chain A"/>
    <property type="match status" value="1"/>
</dbReference>
<name>A0ABS5HI64_9BACT</name>
<dbReference type="EMBL" id="JAGSSW010000003">
    <property type="protein sequence ID" value="MBR8463715.1"/>
    <property type="molecule type" value="Genomic_DNA"/>
</dbReference>
<evidence type="ECO:0000313" key="4">
    <source>
        <dbReference type="EMBL" id="MBR8463715.1"/>
    </source>
</evidence>
<protein>
    <submittedName>
        <fullName evidence="4">Glycosyltransferase family 2 protein</fullName>
    </submittedName>
</protein>
<feature type="domain" description="Glycosyltransferase 2-like" evidence="3">
    <location>
        <begin position="6"/>
        <end position="148"/>
    </location>
</feature>
<dbReference type="RefSeq" id="WP_212141803.1">
    <property type="nucleotide sequence ID" value="NZ_JAGSSW010000003.1"/>
</dbReference>